<dbReference type="EnsemblPlants" id="Ma07_t24360.1">
    <property type="protein sequence ID" value="Ma07_p24360.1"/>
    <property type="gene ID" value="Ma07_g24360"/>
</dbReference>
<dbReference type="InParanoid" id="A0A804JZB8"/>
<name>A0A804JZB8_MUSAM</name>
<sequence>MGACTSFQKDPDSPMRCRLGLVSRAKRIFVSSPAKDRTLNGGSPVDRFGFQSSGFESSKEDIFFDSRTWLDSDCEDDFVSVNGGMTSAITEHFMMNNFLHAEFTPSRGSTPNHQINSPVTPQFDNHFPSEKYPDSNSEPSPTGRKKLAELLHETLQSEQVNVPNAAEARVDSNVKPDINKTNTDQPQNSENATLYHSGACFICSSEVTPNRDPKSGKEKTWKTGHCCLPSLQSFGFDERRHEMSPGRCTV</sequence>
<evidence type="ECO:0000313" key="3">
    <source>
        <dbReference type="EnsemblPlants" id="Ma07_p24360.1"/>
    </source>
</evidence>
<dbReference type="PANTHER" id="PTHR34280">
    <property type="entry name" value="OS01G0920100 PROTEIN"/>
    <property type="match status" value="1"/>
</dbReference>
<dbReference type="EMBL" id="HG996473">
    <property type="protein sequence ID" value="CAG1857622.1"/>
    <property type="molecule type" value="Genomic_DNA"/>
</dbReference>
<protein>
    <submittedName>
        <fullName evidence="2">(wild Malaysian banana) hypothetical protein</fullName>
    </submittedName>
</protein>
<dbReference type="PANTHER" id="PTHR34280:SF2">
    <property type="entry name" value="OS01G0920100 PROTEIN"/>
    <property type="match status" value="1"/>
</dbReference>
<accession>A0A804JZB8</accession>
<dbReference type="AlphaFoldDB" id="A0A804JZB8"/>
<gene>
    <name evidence="2" type="ORF">GSMUA_30160.1</name>
</gene>
<reference evidence="3" key="2">
    <citation type="submission" date="2021-05" db="UniProtKB">
        <authorList>
            <consortium name="EnsemblPlants"/>
        </authorList>
    </citation>
    <scope>IDENTIFICATION</scope>
    <source>
        <strain evidence="3">subsp. malaccensis</strain>
    </source>
</reference>
<feature type="compositionally biased region" description="Polar residues" evidence="1">
    <location>
        <begin position="106"/>
        <end position="123"/>
    </location>
</feature>
<keyword evidence="4" id="KW-1185">Reference proteome</keyword>
<dbReference type="Gramene" id="Ma07_t24360.1">
    <property type="protein sequence ID" value="Ma07_p24360.1"/>
    <property type="gene ID" value="Ma07_g24360"/>
</dbReference>
<dbReference type="OMA" id="ARFEDRM"/>
<reference evidence="2" key="1">
    <citation type="submission" date="2021-03" db="EMBL/GenBank/DDBJ databases">
        <authorList>
            <consortium name="Genoscope - CEA"/>
            <person name="William W."/>
        </authorList>
    </citation>
    <scope>NUCLEOTIDE SEQUENCE</scope>
    <source>
        <strain evidence="2">Doubled-haploid Pahang</strain>
    </source>
</reference>
<feature type="region of interest" description="Disordered" evidence="1">
    <location>
        <begin position="105"/>
        <end position="143"/>
    </location>
</feature>
<dbReference type="InterPro" id="IPR038947">
    <property type="entry name" value="At3g27210-like"/>
</dbReference>
<proteinExistence type="predicted"/>
<evidence type="ECO:0000313" key="2">
    <source>
        <dbReference type="EMBL" id="CAG1857622.1"/>
    </source>
</evidence>
<evidence type="ECO:0000313" key="4">
    <source>
        <dbReference type="Proteomes" id="UP000012960"/>
    </source>
</evidence>
<evidence type="ECO:0000256" key="1">
    <source>
        <dbReference type="SAM" id="MobiDB-lite"/>
    </source>
</evidence>
<dbReference type="Proteomes" id="UP000012960">
    <property type="component" value="Unplaced"/>
</dbReference>
<dbReference type="FunCoup" id="A0A804JZB8">
    <property type="interactions" value="2072"/>
</dbReference>
<organism evidence="3 4">
    <name type="scientific">Musa acuminata subsp. malaccensis</name>
    <name type="common">Wild banana</name>
    <name type="synonym">Musa malaccensis</name>
    <dbReference type="NCBI Taxonomy" id="214687"/>
    <lineage>
        <taxon>Eukaryota</taxon>
        <taxon>Viridiplantae</taxon>
        <taxon>Streptophyta</taxon>
        <taxon>Embryophyta</taxon>
        <taxon>Tracheophyta</taxon>
        <taxon>Spermatophyta</taxon>
        <taxon>Magnoliopsida</taxon>
        <taxon>Liliopsida</taxon>
        <taxon>Zingiberales</taxon>
        <taxon>Musaceae</taxon>
        <taxon>Musa</taxon>
    </lineage>
</organism>